<reference evidence="3" key="1">
    <citation type="submission" date="2011-07" db="EMBL/GenBank/DDBJ databases">
        <authorList>
            <consortium name="Caenorhabditis brenneri Sequencing and Analysis Consortium"/>
            <person name="Wilson R.K."/>
        </authorList>
    </citation>
    <scope>NUCLEOTIDE SEQUENCE [LARGE SCALE GENOMIC DNA]</scope>
    <source>
        <strain evidence="3">PB2801</strain>
    </source>
</reference>
<dbReference type="AlphaFoldDB" id="G0PIV7"/>
<dbReference type="HOGENOM" id="CLU_010979_0_0_1"/>
<dbReference type="EMBL" id="GL380611">
    <property type="protein sequence ID" value="EGT58439.1"/>
    <property type="molecule type" value="Genomic_DNA"/>
</dbReference>
<feature type="compositionally biased region" description="Acidic residues" evidence="1">
    <location>
        <begin position="1"/>
        <end position="10"/>
    </location>
</feature>
<dbReference type="InParanoid" id="G0PIV7"/>
<organism evidence="3">
    <name type="scientific">Caenorhabditis brenneri</name>
    <name type="common">Nematode worm</name>
    <dbReference type="NCBI Taxonomy" id="135651"/>
    <lineage>
        <taxon>Eukaryota</taxon>
        <taxon>Metazoa</taxon>
        <taxon>Ecdysozoa</taxon>
        <taxon>Nematoda</taxon>
        <taxon>Chromadorea</taxon>
        <taxon>Rhabditida</taxon>
        <taxon>Rhabditina</taxon>
        <taxon>Rhabditomorpha</taxon>
        <taxon>Rhabditoidea</taxon>
        <taxon>Rhabditidae</taxon>
        <taxon>Peloderinae</taxon>
        <taxon>Caenorhabditis</taxon>
    </lineage>
</organism>
<feature type="non-terminal residue" evidence="2">
    <location>
        <position position="1"/>
    </location>
</feature>
<proteinExistence type="predicted"/>
<evidence type="ECO:0000256" key="1">
    <source>
        <dbReference type="SAM" id="MobiDB-lite"/>
    </source>
</evidence>
<accession>G0PIV7</accession>
<evidence type="ECO:0000313" key="3">
    <source>
        <dbReference type="Proteomes" id="UP000008068"/>
    </source>
</evidence>
<dbReference type="STRING" id="135651.G0PIV7"/>
<dbReference type="OrthoDB" id="5805552at2759"/>
<sequence length="70" mass="7763">QASEDSESDPDLVGPPIKRARTRTGGYLTASDTEESEDEDRHSQTETVVTDEDNVLPFAESEYESIMDGR</sequence>
<dbReference type="eggNOG" id="ENOG502SGIJ">
    <property type="taxonomic scope" value="Eukaryota"/>
</dbReference>
<evidence type="ECO:0000313" key="2">
    <source>
        <dbReference type="EMBL" id="EGT58439.1"/>
    </source>
</evidence>
<name>G0PIV7_CAEBE</name>
<protein>
    <submittedName>
        <fullName evidence="2">Uncharacterized protein</fullName>
    </submittedName>
</protein>
<dbReference type="Proteomes" id="UP000008068">
    <property type="component" value="Unassembled WGS sequence"/>
</dbReference>
<gene>
    <name evidence="2" type="ORF">CAEBREN_31005</name>
</gene>
<feature type="region of interest" description="Disordered" evidence="1">
    <location>
        <begin position="1"/>
        <end position="53"/>
    </location>
</feature>
<keyword evidence="3" id="KW-1185">Reference proteome</keyword>